<name>A0A9W6I4X4_9ACTN</name>
<keyword evidence="1" id="KW-0732">Signal</keyword>
<dbReference type="Proteomes" id="UP001143474">
    <property type="component" value="Unassembled WGS sequence"/>
</dbReference>
<reference evidence="2" key="1">
    <citation type="journal article" date="2014" name="Int. J. Syst. Evol. Microbiol.">
        <title>Complete genome sequence of Corynebacterium casei LMG S-19264T (=DSM 44701T), isolated from a smear-ripened cheese.</title>
        <authorList>
            <consortium name="US DOE Joint Genome Institute (JGI-PGF)"/>
            <person name="Walter F."/>
            <person name="Albersmeier A."/>
            <person name="Kalinowski J."/>
            <person name="Ruckert C."/>
        </authorList>
    </citation>
    <scope>NUCLEOTIDE SEQUENCE</scope>
    <source>
        <strain evidence="2">VKM Ac-2007</strain>
    </source>
</reference>
<accession>A0A9W6I4X4</accession>
<gene>
    <name evidence="2" type="ORF">GCM10017600_46490</name>
</gene>
<proteinExistence type="predicted"/>
<feature type="chain" id="PRO_5040865391" evidence="1">
    <location>
        <begin position="31"/>
        <end position="331"/>
    </location>
</feature>
<evidence type="ECO:0000313" key="2">
    <source>
        <dbReference type="EMBL" id="GLK11243.1"/>
    </source>
</evidence>
<dbReference type="RefSeq" id="WP_271219629.1">
    <property type="nucleotide sequence ID" value="NZ_BAAAVD010000014.1"/>
</dbReference>
<evidence type="ECO:0000313" key="3">
    <source>
        <dbReference type="Proteomes" id="UP001143474"/>
    </source>
</evidence>
<organism evidence="2 3">
    <name type="scientific">Streptosporangium carneum</name>
    <dbReference type="NCBI Taxonomy" id="47481"/>
    <lineage>
        <taxon>Bacteria</taxon>
        <taxon>Bacillati</taxon>
        <taxon>Actinomycetota</taxon>
        <taxon>Actinomycetes</taxon>
        <taxon>Streptosporangiales</taxon>
        <taxon>Streptosporangiaceae</taxon>
        <taxon>Streptosporangium</taxon>
    </lineage>
</organism>
<reference evidence="2" key="2">
    <citation type="submission" date="2023-01" db="EMBL/GenBank/DDBJ databases">
        <authorList>
            <person name="Sun Q."/>
            <person name="Evtushenko L."/>
        </authorList>
    </citation>
    <scope>NUCLEOTIDE SEQUENCE</scope>
    <source>
        <strain evidence="2">VKM Ac-2007</strain>
    </source>
</reference>
<protein>
    <submittedName>
        <fullName evidence="2">Uncharacterized protein</fullName>
    </submittedName>
</protein>
<dbReference type="AlphaFoldDB" id="A0A9W6I4X4"/>
<comment type="caution">
    <text evidence="2">The sequence shown here is derived from an EMBL/GenBank/DDBJ whole genome shotgun (WGS) entry which is preliminary data.</text>
</comment>
<dbReference type="Gene3D" id="2.60.120.260">
    <property type="entry name" value="Galactose-binding domain-like"/>
    <property type="match status" value="1"/>
</dbReference>
<feature type="signal peptide" evidence="1">
    <location>
        <begin position="1"/>
        <end position="30"/>
    </location>
</feature>
<sequence length="331" mass="34631">MPLRVLLLGVAASLAAAPALVLGAQSAASAGTVRSDAEGCALVNGGFEEPGGLRGQGHLRRDVPGWSTSSSDGVIELWGPGNRADPMNFTVPADSGRQFAEVNGTAVSTLYQDVETEPGSTLTWSLAHRGRTRGPGSEDVLRVRIGGVVQTPEGQDSPDISDSSAAWGHYKGSYRVPSGQKVTRVEFVSVSSGTGLPTYGNFLDSVEISCEAPCVRNLPPTSPYLLLSGLVGRRLNGFLASTDPEGGEITYSLNSPEGPQPQVAVRPDGYVTFRSSSPGIYEVPVRACDKDGECSDGRVVVVVYGFRSGPLTGPMVKLSTIKRTASPLHSE</sequence>
<dbReference type="EMBL" id="BSEV01000010">
    <property type="protein sequence ID" value="GLK11243.1"/>
    <property type="molecule type" value="Genomic_DNA"/>
</dbReference>
<keyword evidence="3" id="KW-1185">Reference proteome</keyword>
<evidence type="ECO:0000256" key="1">
    <source>
        <dbReference type="SAM" id="SignalP"/>
    </source>
</evidence>